<keyword evidence="3" id="KW-1185">Reference proteome</keyword>
<evidence type="ECO:0000313" key="3">
    <source>
        <dbReference type="Proteomes" id="UP000005408"/>
    </source>
</evidence>
<organism evidence="2 3">
    <name type="scientific">Magallana gigas</name>
    <name type="common">Pacific oyster</name>
    <name type="synonym">Crassostrea gigas</name>
    <dbReference type="NCBI Taxonomy" id="29159"/>
    <lineage>
        <taxon>Eukaryota</taxon>
        <taxon>Metazoa</taxon>
        <taxon>Spiralia</taxon>
        <taxon>Lophotrochozoa</taxon>
        <taxon>Mollusca</taxon>
        <taxon>Bivalvia</taxon>
        <taxon>Autobranchia</taxon>
        <taxon>Pteriomorphia</taxon>
        <taxon>Ostreida</taxon>
        <taxon>Ostreoidea</taxon>
        <taxon>Ostreidae</taxon>
        <taxon>Magallana</taxon>
    </lineage>
</organism>
<evidence type="ECO:0000256" key="1">
    <source>
        <dbReference type="SAM" id="Phobius"/>
    </source>
</evidence>
<evidence type="ECO:0000313" key="2">
    <source>
        <dbReference type="EnsemblMetazoa" id="G4799.2:cds"/>
    </source>
</evidence>
<keyword evidence="1" id="KW-1133">Transmembrane helix</keyword>
<reference evidence="2" key="1">
    <citation type="submission" date="2022-08" db="UniProtKB">
        <authorList>
            <consortium name="EnsemblMetazoa"/>
        </authorList>
    </citation>
    <scope>IDENTIFICATION</scope>
    <source>
        <strain evidence="2">05x7-T-G4-1.051#20</strain>
    </source>
</reference>
<dbReference type="AlphaFoldDB" id="A0A8W8NCP9"/>
<dbReference type="Proteomes" id="UP000005408">
    <property type="component" value="Unassembled WGS sequence"/>
</dbReference>
<protein>
    <submittedName>
        <fullName evidence="2">Uncharacterized protein</fullName>
    </submittedName>
</protein>
<accession>A0A8W8NCP9</accession>
<proteinExistence type="predicted"/>
<keyword evidence="1" id="KW-0812">Transmembrane</keyword>
<sequence>MGSAQCNLGRSLYLTVTASTFSVSINASTNSIKPGENFSIDCYVFGLSVVEYLNSDIELLLRKNNSIIQTVRVLKGGSHGENDKYGWTEKFHKNNTCEIISVRFDVFNVSSSDKGIYSFYTTNNSVTQYDSINLYSGNKTEKLSNYVIVRHNKTLDSSIPYLCCKYGFSVLENESFVNFVNLLPNESAHFAAFPTFVVNNNSIAIVKPWISYEGCYNLTVDKFPEMDCTKISVKEWTTKKDSLPLIGIKRKRSCVLLDQNIKETAKRVSYSYCLGDGNTESVNYIELFSIIENRPTFLEDESTSCKAAYTVKEADASRLYGIPCYNSTRQCDAYCLQHDGPNASYHGHVSWSEAMDTCISLNKSLPGINSDFLSTQFDKENKSVCLAAYQNSSIVFQPVIKQVVNENGNPIVIHSNTSLSLPFICGANSGTRSKDPENSNYCAGTTRAVNMDLCVLSTPNYSVNQDVSSNINNDSKLIIIIILCAVEFLLIVVAIVCGIHRFHGKYGSQRNGHVSVNNNEYIYSYPNETQGAVTATLRGGLDNNFINQTEVHSDLHSTNCNELIETRLNNEYTLIDNNGEYDVLRSKRENLDISVDGNIYDRTNNLVSGIYDSTVRRIESKE</sequence>
<feature type="transmembrane region" description="Helical" evidence="1">
    <location>
        <begin position="477"/>
        <end position="500"/>
    </location>
</feature>
<dbReference type="EnsemblMetazoa" id="G4799.2">
    <property type="protein sequence ID" value="G4799.2:cds"/>
    <property type="gene ID" value="G4799"/>
</dbReference>
<name>A0A8W8NCP9_MAGGI</name>
<keyword evidence="1" id="KW-0472">Membrane</keyword>